<dbReference type="PANTHER" id="PTHR11803:SF39">
    <property type="entry name" value="2-IMINOBUTANOATE_2-IMINOPROPANOATE DEAMINASE"/>
    <property type="match status" value="1"/>
</dbReference>
<dbReference type="InterPro" id="IPR006175">
    <property type="entry name" value="YjgF/YER057c/UK114"/>
</dbReference>
<accession>A0A1P8UM09</accession>
<keyword evidence="2" id="KW-1185">Reference proteome</keyword>
<dbReference type="AlphaFoldDB" id="A0A1P8UM09"/>
<sequence>MAIPLSKTRRSGKTLYLSGELGFAADGTMPEGIAAQTRQCIENITATLAKEGLDLSNVLSCTCYLTDPADFADFNAVYSEMFPEPFPVRTTIGCALMIDAKVEITVIAEG</sequence>
<dbReference type="KEGG" id="paby:Ga0080574_TMP86"/>
<gene>
    <name evidence="1" type="ORF">Ga0080574_TMP86</name>
</gene>
<dbReference type="RefSeq" id="WP_076694052.1">
    <property type="nucleotide sequence ID" value="NZ_CP015089.1"/>
</dbReference>
<reference evidence="1 2" key="1">
    <citation type="submission" date="2016-04" db="EMBL/GenBank/DDBJ databases">
        <title>Deep-sea bacteria in the southern Pacific.</title>
        <authorList>
            <person name="Tang K."/>
        </authorList>
    </citation>
    <scope>NUCLEOTIDE SEQUENCE [LARGE SCALE GENOMIC DNA]</scope>
    <source>
        <strain evidence="1 2">JLT2014</strain>
        <plasmid evidence="2">ppaby5</plasmid>
    </source>
</reference>
<dbReference type="PANTHER" id="PTHR11803">
    <property type="entry name" value="2-IMINOBUTANOATE/2-IMINOPROPANOATE DEAMINASE RIDA"/>
    <property type="match status" value="1"/>
</dbReference>
<geneLocation type="plasmid" evidence="2">
    <name>ppaby5</name>
</geneLocation>
<dbReference type="GO" id="GO:0019239">
    <property type="term" value="F:deaminase activity"/>
    <property type="evidence" value="ECO:0007669"/>
    <property type="project" value="TreeGrafter"/>
</dbReference>
<keyword evidence="1" id="KW-0614">Plasmid</keyword>
<dbReference type="GO" id="GO:0016740">
    <property type="term" value="F:transferase activity"/>
    <property type="evidence" value="ECO:0007669"/>
    <property type="project" value="UniProtKB-KW"/>
</dbReference>
<dbReference type="Proteomes" id="UP000187059">
    <property type="component" value="Plasmid pPABY5"/>
</dbReference>
<dbReference type="InterPro" id="IPR035959">
    <property type="entry name" value="RutC-like_sf"/>
</dbReference>
<dbReference type="EMBL" id="CP015089">
    <property type="protein sequence ID" value="APZ50420.1"/>
    <property type="molecule type" value="Genomic_DNA"/>
</dbReference>
<name>A0A1P8UM09_9RHOB</name>
<dbReference type="SUPFAM" id="SSF55298">
    <property type="entry name" value="YjgF-like"/>
    <property type="match status" value="1"/>
</dbReference>
<dbReference type="OrthoDB" id="9808943at2"/>
<dbReference type="Pfam" id="PF01042">
    <property type="entry name" value="Ribonuc_L-PSP"/>
    <property type="match status" value="1"/>
</dbReference>
<dbReference type="Gene3D" id="3.30.1330.40">
    <property type="entry name" value="RutC-like"/>
    <property type="match status" value="1"/>
</dbReference>
<organism evidence="1 2">
    <name type="scientific">Salipiger abyssi</name>
    <dbReference type="NCBI Taxonomy" id="1250539"/>
    <lineage>
        <taxon>Bacteria</taxon>
        <taxon>Pseudomonadati</taxon>
        <taxon>Pseudomonadota</taxon>
        <taxon>Alphaproteobacteria</taxon>
        <taxon>Rhodobacterales</taxon>
        <taxon>Roseobacteraceae</taxon>
        <taxon>Salipiger</taxon>
    </lineage>
</organism>
<dbReference type="GO" id="GO:0005829">
    <property type="term" value="C:cytosol"/>
    <property type="evidence" value="ECO:0007669"/>
    <property type="project" value="TreeGrafter"/>
</dbReference>
<keyword evidence="1" id="KW-0808">Transferase</keyword>
<protein>
    <submittedName>
        <fullName evidence="1">Amidase, Asp-tRNAAsn/Glu-tRNAGln amidotransferase A subunit</fullName>
    </submittedName>
</protein>
<evidence type="ECO:0000313" key="2">
    <source>
        <dbReference type="Proteomes" id="UP000187059"/>
    </source>
</evidence>
<evidence type="ECO:0000313" key="1">
    <source>
        <dbReference type="EMBL" id="APZ50420.1"/>
    </source>
</evidence>
<proteinExistence type="predicted"/>
<dbReference type="CDD" id="cd00448">
    <property type="entry name" value="YjgF_YER057c_UK114_family"/>
    <property type="match status" value="1"/>
</dbReference>